<gene>
    <name evidence="2" type="ORF">SPARVUS_LOCUS942855</name>
</gene>
<reference evidence="2" key="1">
    <citation type="submission" date="2023-05" db="EMBL/GenBank/DDBJ databases">
        <authorList>
            <person name="Stuckert A."/>
        </authorList>
    </citation>
    <scope>NUCLEOTIDE SEQUENCE</scope>
</reference>
<organism evidence="2 3">
    <name type="scientific">Staurois parvus</name>
    <dbReference type="NCBI Taxonomy" id="386267"/>
    <lineage>
        <taxon>Eukaryota</taxon>
        <taxon>Metazoa</taxon>
        <taxon>Chordata</taxon>
        <taxon>Craniata</taxon>
        <taxon>Vertebrata</taxon>
        <taxon>Euteleostomi</taxon>
        <taxon>Amphibia</taxon>
        <taxon>Batrachia</taxon>
        <taxon>Anura</taxon>
        <taxon>Neobatrachia</taxon>
        <taxon>Ranoidea</taxon>
        <taxon>Ranidae</taxon>
        <taxon>Staurois</taxon>
    </lineage>
</organism>
<keyword evidence="3" id="KW-1185">Reference proteome</keyword>
<keyword evidence="1" id="KW-1133">Transmembrane helix</keyword>
<dbReference type="EMBL" id="CATNWA010000291">
    <property type="protein sequence ID" value="CAI9535902.1"/>
    <property type="molecule type" value="Genomic_DNA"/>
</dbReference>
<protein>
    <recommendedName>
        <fullName evidence="4">NADH dehydrogenase subunit 6</fullName>
    </recommendedName>
</protein>
<evidence type="ECO:0000313" key="2">
    <source>
        <dbReference type="EMBL" id="CAI9535902.1"/>
    </source>
</evidence>
<proteinExistence type="predicted"/>
<keyword evidence="1" id="KW-0812">Transmembrane</keyword>
<dbReference type="Proteomes" id="UP001162483">
    <property type="component" value="Unassembled WGS sequence"/>
</dbReference>
<feature type="non-terminal residue" evidence="2">
    <location>
        <position position="103"/>
    </location>
</feature>
<accession>A0ABN9AMW7</accession>
<feature type="non-terminal residue" evidence="2">
    <location>
        <position position="1"/>
    </location>
</feature>
<sequence length="103" mass="11159">SPGPTQRFPIGTQLSPSITDRVETLTCCCVFLCTAEKYTAAYFPSKAHTAHTVKQHTVNPLITPDVNPILPSVISTVSVLFISVIGMLVEVSQFPTNVRMPTV</sequence>
<comment type="caution">
    <text evidence="2">The sequence shown here is derived from an EMBL/GenBank/DDBJ whole genome shotgun (WGS) entry which is preliminary data.</text>
</comment>
<name>A0ABN9AMW7_9NEOB</name>
<evidence type="ECO:0000256" key="1">
    <source>
        <dbReference type="SAM" id="Phobius"/>
    </source>
</evidence>
<evidence type="ECO:0000313" key="3">
    <source>
        <dbReference type="Proteomes" id="UP001162483"/>
    </source>
</evidence>
<evidence type="ECO:0008006" key="4">
    <source>
        <dbReference type="Google" id="ProtNLM"/>
    </source>
</evidence>
<keyword evidence="1" id="KW-0472">Membrane</keyword>
<feature type="transmembrane region" description="Helical" evidence="1">
    <location>
        <begin position="69"/>
        <end position="89"/>
    </location>
</feature>